<keyword evidence="3" id="KW-1185">Reference proteome</keyword>
<proteinExistence type="predicted"/>
<accession>A0A8J3YDU4</accession>
<dbReference type="RefSeq" id="WP_203941064.1">
    <property type="nucleotide sequence ID" value="NZ_BAAAGJ010000003.1"/>
</dbReference>
<dbReference type="Gene3D" id="3.90.1200.10">
    <property type="match status" value="1"/>
</dbReference>
<dbReference type="Pfam" id="PF01636">
    <property type="entry name" value="APH"/>
    <property type="match status" value="1"/>
</dbReference>
<sequence length="306" mass="32008">MIQASGVRIGWSDLPATVHDAVAGILGGAVVEARSQAGGFSPGTADRVVTAGGRRAFVKAVGAPVDPFCLALHRREAAVAAQLPASAPVPRLLGVHDDGDWIALVLEDVDGRHPRTPWVAEELDAVVRALAELGRVAAPGLRPAAEVCGHDLQGWARWAADPPADADPWVTAHLPELLAAAERAAAAVEGDALVHADVRADNLLIRADGSVVVVDWPHACRGAAWLDRAMLTVNVLLYGGEPAPVDAPPGAVTDLLAGYLGFFTEMGRRPDPPTLPTLRAFQRAQAAALRPWVAERLTPRAGRGGR</sequence>
<evidence type="ECO:0000313" key="3">
    <source>
        <dbReference type="Proteomes" id="UP000652013"/>
    </source>
</evidence>
<organism evidence="2 3">
    <name type="scientific">Spirilliplanes yamanashiensis</name>
    <dbReference type="NCBI Taxonomy" id="42233"/>
    <lineage>
        <taxon>Bacteria</taxon>
        <taxon>Bacillati</taxon>
        <taxon>Actinomycetota</taxon>
        <taxon>Actinomycetes</taxon>
        <taxon>Micromonosporales</taxon>
        <taxon>Micromonosporaceae</taxon>
        <taxon>Spirilliplanes</taxon>
    </lineage>
</organism>
<name>A0A8J3YDU4_9ACTN</name>
<comment type="caution">
    <text evidence="2">The sequence shown here is derived from an EMBL/GenBank/DDBJ whole genome shotgun (WGS) entry which is preliminary data.</text>
</comment>
<dbReference type="SUPFAM" id="SSF56112">
    <property type="entry name" value="Protein kinase-like (PK-like)"/>
    <property type="match status" value="1"/>
</dbReference>
<dbReference type="Proteomes" id="UP000652013">
    <property type="component" value="Unassembled WGS sequence"/>
</dbReference>
<dbReference type="InterPro" id="IPR011009">
    <property type="entry name" value="Kinase-like_dom_sf"/>
</dbReference>
<dbReference type="EMBL" id="BOOY01000036">
    <property type="protein sequence ID" value="GIJ05888.1"/>
    <property type="molecule type" value="Genomic_DNA"/>
</dbReference>
<evidence type="ECO:0000313" key="2">
    <source>
        <dbReference type="EMBL" id="GIJ05888.1"/>
    </source>
</evidence>
<reference evidence="2" key="1">
    <citation type="submission" date="2021-01" db="EMBL/GenBank/DDBJ databases">
        <title>Whole genome shotgun sequence of Spirilliplanes yamanashiensis NBRC 15828.</title>
        <authorList>
            <person name="Komaki H."/>
            <person name="Tamura T."/>
        </authorList>
    </citation>
    <scope>NUCLEOTIDE SEQUENCE</scope>
    <source>
        <strain evidence="2">NBRC 15828</strain>
    </source>
</reference>
<feature type="domain" description="Aminoglycoside phosphotransferase" evidence="1">
    <location>
        <begin position="49"/>
        <end position="234"/>
    </location>
</feature>
<protein>
    <recommendedName>
        <fullName evidence="1">Aminoglycoside phosphotransferase domain-containing protein</fullName>
    </recommendedName>
</protein>
<dbReference type="AlphaFoldDB" id="A0A8J3YDU4"/>
<evidence type="ECO:0000259" key="1">
    <source>
        <dbReference type="Pfam" id="PF01636"/>
    </source>
</evidence>
<dbReference type="InterPro" id="IPR002575">
    <property type="entry name" value="Aminoglycoside_PTrfase"/>
</dbReference>
<gene>
    <name evidence="2" type="ORF">Sya03_52400</name>
</gene>